<dbReference type="OrthoDB" id="8137294at2"/>
<evidence type="ECO:0000313" key="2">
    <source>
        <dbReference type="Proteomes" id="UP000245396"/>
    </source>
</evidence>
<evidence type="ECO:0008006" key="3">
    <source>
        <dbReference type="Google" id="ProtNLM"/>
    </source>
</evidence>
<protein>
    <recommendedName>
        <fullName evidence="3">Nitroimidazol reductase NimA-like FMN-containing flavoprotein (Pyridoxamine 5'-phosphate oxidase superfamily)</fullName>
    </recommendedName>
</protein>
<sequence length="154" mass="17969">MFLRELTPAECTAVLSAARVGRLGCVHDDRPYVVPIYFAFADHHLYSFSMEGRKVAWMRQNPQVCLQVDTMHDGREWRSVVAYGCYEELPDDARWHLERKKAWQLLQRQANWWEPGVLYPVQRTNGDQAGYLYYRIRIESLTGREAVDESEATG</sequence>
<dbReference type="AlphaFoldDB" id="A0A316C3B0"/>
<dbReference type="Pfam" id="PF12900">
    <property type="entry name" value="Pyridox_ox_2"/>
    <property type="match status" value="1"/>
</dbReference>
<dbReference type="Proteomes" id="UP000245396">
    <property type="component" value="Unassembled WGS sequence"/>
</dbReference>
<dbReference type="RefSeq" id="WP_019172701.1">
    <property type="nucleotide sequence ID" value="NZ_QGGG01000006.1"/>
</dbReference>
<accession>A0A316C3B0</accession>
<reference evidence="1 2" key="1">
    <citation type="submission" date="2018-05" db="EMBL/GenBank/DDBJ databases">
        <title>Genomic Encyclopedia of Type Strains, Phase IV (KMG-IV): sequencing the most valuable type-strain genomes for metagenomic binning, comparative biology and taxonomic classification.</title>
        <authorList>
            <person name="Goeker M."/>
        </authorList>
    </citation>
    <scope>NUCLEOTIDE SEQUENCE [LARGE SCALE GENOMIC DNA]</scope>
    <source>
        <strain evidence="1 2">DSM 6986</strain>
    </source>
</reference>
<proteinExistence type="predicted"/>
<dbReference type="SUPFAM" id="SSF50475">
    <property type="entry name" value="FMN-binding split barrel"/>
    <property type="match status" value="1"/>
</dbReference>
<comment type="caution">
    <text evidence="1">The sequence shown here is derived from an EMBL/GenBank/DDBJ whole genome shotgun (WGS) entry which is preliminary data.</text>
</comment>
<dbReference type="STRING" id="1192868.GCA_000304395_03158"/>
<gene>
    <name evidence="1" type="ORF">C7441_10620</name>
</gene>
<dbReference type="InterPro" id="IPR024747">
    <property type="entry name" value="Pyridox_Oxase-rel"/>
</dbReference>
<dbReference type="EMBL" id="QGGG01000006">
    <property type="protein sequence ID" value="PWJ84108.1"/>
    <property type="molecule type" value="Genomic_DNA"/>
</dbReference>
<name>A0A316C3B0_PSESE</name>
<dbReference type="Gene3D" id="2.30.110.10">
    <property type="entry name" value="Electron Transport, Fmn-binding Protein, Chain A"/>
    <property type="match status" value="1"/>
</dbReference>
<evidence type="ECO:0000313" key="1">
    <source>
        <dbReference type="EMBL" id="PWJ84108.1"/>
    </source>
</evidence>
<keyword evidence="2" id="KW-1185">Reference proteome</keyword>
<organism evidence="1 2">
    <name type="scientific">Pseudaminobacter salicylatoxidans</name>
    <dbReference type="NCBI Taxonomy" id="93369"/>
    <lineage>
        <taxon>Bacteria</taxon>
        <taxon>Pseudomonadati</taxon>
        <taxon>Pseudomonadota</taxon>
        <taxon>Alphaproteobacteria</taxon>
        <taxon>Hyphomicrobiales</taxon>
        <taxon>Phyllobacteriaceae</taxon>
        <taxon>Pseudaminobacter</taxon>
    </lineage>
</organism>
<dbReference type="InterPro" id="IPR012349">
    <property type="entry name" value="Split_barrel_FMN-bd"/>
</dbReference>